<proteinExistence type="predicted"/>
<comment type="caution">
    <text evidence="1">The sequence shown here is derived from an EMBL/GenBank/DDBJ whole genome shotgun (WGS) entry which is preliminary data.</text>
</comment>
<dbReference type="Proteomes" id="UP000092634">
    <property type="component" value="Unassembled WGS sequence"/>
</dbReference>
<accession>A0A1E8PP74</accession>
<name>A0A1E8PP74_9BURK</name>
<sequence length="119" mass="13748">MTKQLTPRTLDIVITKISAKTVHYELVANSKPEHWRIPANSKFDKSVLVVGERYRVTTRVIRSKQWSYKTQNQTYQDSFDWVFAEKRSPVAHCTVKAKSQMSKAVTSMPLVDGGDLFKW</sequence>
<protein>
    <submittedName>
        <fullName evidence="1">Uncharacterized protein</fullName>
    </submittedName>
</protein>
<gene>
    <name evidence="1" type="ORF">BA896_003115</name>
</gene>
<dbReference type="EMBL" id="MAQB02000001">
    <property type="protein sequence ID" value="OFJ48118.1"/>
    <property type="molecule type" value="Genomic_DNA"/>
</dbReference>
<dbReference type="AlphaFoldDB" id="A0A1E8PP74"/>
<organism evidence="1 2">
    <name type="scientific">Janthinobacterium lividum</name>
    <dbReference type="NCBI Taxonomy" id="29581"/>
    <lineage>
        <taxon>Bacteria</taxon>
        <taxon>Pseudomonadati</taxon>
        <taxon>Pseudomonadota</taxon>
        <taxon>Betaproteobacteria</taxon>
        <taxon>Burkholderiales</taxon>
        <taxon>Oxalobacteraceae</taxon>
        <taxon>Janthinobacterium</taxon>
    </lineage>
</organism>
<evidence type="ECO:0000313" key="2">
    <source>
        <dbReference type="Proteomes" id="UP000092634"/>
    </source>
</evidence>
<evidence type="ECO:0000313" key="1">
    <source>
        <dbReference type="EMBL" id="OFJ48118.1"/>
    </source>
</evidence>
<reference evidence="1 2" key="1">
    <citation type="submission" date="2016-10" db="EMBL/GenBank/DDBJ databases">
        <title>Updated version of Genome Assembly of Janthinobacterium lividum ERGS5:01.</title>
        <authorList>
            <person name="Kumar R."/>
            <person name="Acharya V."/>
            <person name="Singh D."/>
        </authorList>
    </citation>
    <scope>NUCLEOTIDE SEQUENCE [LARGE SCALE GENOMIC DNA]</scope>
    <source>
        <strain evidence="1 2">ERGS5:01</strain>
    </source>
</reference>